<keyword evidence="2" id="KW-1185">Reference proteome</keyword>
<protein>
    <submittedName>
        <fullName evidence="1">Uncharacterized protein</fullName>
    </submittedName>
</protein>
<accession>A0ACD5UGL1</accession>
<name>A0ACD5UGL1_AVESA</name>
<evidence type="ECO:0000313" key="2">
    <source>
        <dbReference type="Proteomes" id="UP001732700"/>
    </source>
</evidence>
<organism evidence="1 2">
    <name type="scientific">Avena sativa</name>
    <name type="common">Oat</name>
    <dbReference type="NCBI Taxonomy" id="4498"/>
    <lineage>
        <taxon>Eukaryota</taxon>
        <taxon>Viridiplantae</taxon>
        <taxon>Streptophyta</taxon>
        <taxon>Embryophyta</taxon>
        <taxon>Tracheophyta</taxon>
        <taxon>Spermatophyta</taxon>
        <taxon>Magnoliopsida</taxon>
        <taxon>Liliopsida</taxon>
        <taxon>Poales</taxon>
        <taxon>Poaceae</taxon>
        <taxon>BOP clade</taxon>
        <taxon>Pooideae</taxon>
        <taxon>Poodae</taxon>
        <taxon>Poeae</taxon>
        <taxon>Poeae Chloroplast Group 1 (Aveneae type)</taxon>
        <taxon>Aveninae</taxon>
        <taxon>Avena</taxon>
    </lineage>
</organism>
<evidence type="ECO:0000313" key="1">
    <source>
        <dbReference type="EnsemblPlants" id="AVESA.00010b.r2.2AG0247970.1.CDS"/>
    </source>
</evidence>
<proteinExistence type="predicted"/>
<dbReference type="Proteomes" id="UP001732700">
    <property type="component" value="Chromosome 2A"/>
</dbReference>
<sequence length="166" mass="17804">MKDKAPSAAERSGGLLVVVGAVQMEGLQRSSSTFRRSGSSGLVWDERFLTEEAEAQAAEDGAKDEAQPDLRRSRSAGGVGMLSRRAGGGDDKKKQREKEKEKKKQGQKKEEERDPQVFKTKDVAPDVDPPSPRVSGCILCSIFSGSGSGSAAARRGGRAKAKKKQR</sequence>
<reference evidence="1" key="1">
    <citation type="submission" date="2021-05" db="EMBL/GenBank/DDBJ databases">
        <authorList>
            <person name="Scholz U."/>
            <person name="Mascher M."/>
            <person name="Fiebig A."/>
        </authorList>
    </citation>
    <scope>NUCLEOTIDE SEQUENCE [LARGE SCALE GENOMIC DNA]</scope>
</reference>
<dbReference type="EnsemblPlants" id="AVESA.00010b.r2.2AG0247970.1">
    <property type="protein sequence ID" value="AVESA.00010b.r2.2AG0247970.1.CDS"/>
    <property type="gene ID" value="AVESA.00010b.r2.2AG0247970"/>
</dbReference>
<reference evidence="1" key="2">
    <citation type="submission" date="2025-09" db="UniProtKB">
        <authorList>
            <consortium name="EnsemblPlants"/>
        </authorList>
    </citation>
    <scope>IDENTIFICATION</scope>
</reference>